<dbReference type="EC" id="3.4.19.12" evidence="3"/>
<feature type="compositionally biased region" description="Acidic residues" evidence="8">
    <location>
        <begin position="222"/>
        <end position="245"/>
    </location>
</feature>
<dbReference type="InterPro" id="IPR018200">
    <property type="entry name" value="USP_CS"/>
</dbReference>
<proteinExistence type="inferred from homology"/>
<reference evidence="11" key="1">
    <citation type="submission" date="2020-06" db="EMBL/GenBank/DDBJ databases">
        <authorList>
            <consortium name="Plant Systems Biology data submission"/>
        </authorList>
    </citation>
    <scope>NUCLEOTIDE SEQUENCE</scope>
    <source>
        <strain evidence="11">D6</strain>
    </source>
</reference>
<dbReference type="InterPro" id="IPR001394">
    <property type="entry name" value="Peptidase_C19_UCH"/>
</dbReference>
<evidence type="ECO:0000259" key="10">
    <source>
        <dbReference type="PROSITE" id="PS51283"/>
    </source>
</evidence>
<feature type="compositionally biased region" description="Acidic residues" evidence="8">
    <location>
        <begin position="1464"/>
        <end position="1484"/>
    </location>
</feature>
<dbReference type="OrthoDB" id="191686at2759"/>
<keyword evidence="7" id="KW-0788">Thiol protease</keyword>
<feature type="compositionally biased region" description="Basic and acidic residues" evidence="8">
    <location>
        <begin position="1448"/>
        <end position="1457"/>
    </location>
</feature>
<feature type="region of interest" description="Disordered" evidence="8">
    <location>
        <begin position="1790"/>
        <end position="1839"/>
    </location>
</feature>
<dbReference type="GO" id="GO:0006508">
    <property type="term" value="P:proteolysis"/>
    <property type="evidence" value="ECO:0007669"/>
    <property type="project" value="UniProtKB-KW"/>
</dbReference>
<evidence type="ECO:0000256" key="1">
    <source>
        <dbReference type="ARBA" id="ARBA00000707"/>
    </source>
</evidence>
<keyword evidence="5" id="KW-0833">Ubl conjugation pathway</keyword>
<dbReference type="InterPro" id="IPR028889">
    <property type="entry name" value="USP"/>
</dbReference>
<dbReference type="Proteomes" id="UP001153069">
    <property type="component" value="Unassembled WGS sequence"/>
</dbReference>
<evidence type="ECO:0000256" key="6">
    <source>
        <dbReference type="ARBA" id="ARBA00022801"/>
    </source>
</evidence>
<evidence type="ECO:0000313" key="12">
    <source>
        <dbReference type="Proteomes" id="UP001153069"/>
    </source>
</evidence>
<comment type="similarity">
    <text evidence="2">Belongs to the peptidase C19 family.</text>
</comment>
<dbReference type="InterPro" id="IPR035927">
    <property type="entry name" value="DUSP-like_sf"/>
</dbReference>
<dbReference type="GO" id="GO:0004843">
    <property type="term" value="F:cysteine-type deubiquitinase activity"/>
    <property type="evidence" value="ECO:0007669"/>
    <property type="project" value="UniProtKB-EC"/>
</dbReference>
<evidence type="ECO:0000256" key="2">
    <source>
        <dbReference type="ARBA" id="ARBA00009085"/>
    </source>
</evidence>
<dbReference type="Pfam" id="PF00443">
    <property type="entry name" value="UCH"/>
    <property type="match status" value="1"/>
</dbReference>
<sequence length="1966" mass="219617">MKTSLSHVLPVWKACKILGEPTVRRIVQTLMQLRTRGVHVTANVTHVESSDQHDTTNSETKTSQEELWDEELEQLVEALLYMPNQLPHGATPPVRRTNVPTQKPVTIPTPPVVAQSWQKLTTHTRMFGMDKSLLFRFTVPNVCQPHSGPQGHMGLFDCWVYTLQGHAPTSSATYYGGAANNMVWIPDVIIFLAVCKDYQDKFYSAAATTATTTSRPKRDSEMTEGTEEEDEEDEEESEDDEEEKAEEQRRQQMLESCLKTMAKLSYRFYDAYQKKGSLSRDTVHRFLTDVYGEDSYKTQEMRTLLDKVFRPTDKAISATAAAAGETTVRPQSSVQLSEGLFVSRIVATTPTLDAQRVVQKPHAPQTSNGHVLLDWISLLGAAMVPPEELPQSTVAYLETMQVHPQPIVHQYLLAETRLYEIKRRFHSLVESSAVIIHGDVMAANGDDNNEEEKTVDAGTKVANTSTNTAAPAVPKHVITQSAFESAVTRPNNDMGQGGYLPARLARMVFSAVLMGGSTAVLVDAANDIDDDDDGDPSNHRKSSKKKSFWGLYHVLKFGCEAVRCTKEAKTHKGKSKKISTHDRDVAILKQVFAMFAQVPTTSSNNGAKVKKPKDPLDGRLLLDRSHIGAMILLLLEHAQFRLQQDAPPQKDDDNTVTGYEDEETLDASDDVYVNASACSFLGLLPPTNQPPAPTEQVSLKDLVEYVLQQAKDKNSNKEDEGKISFEEFCRWHYASSDGSNAKNDEKQKIVTASQTRRLGPLLLELRLIAAVLFGIPPALASMEVTLIAELQRRHKYRYPPTEVSRRGPKGTVWYIIDHGWFQTWASLVKRVSHTVDDAGDGRSDGTATTSRGLPKINNTNLLADNGSLALRADIKWGHEYEILPPLAYSALQAWYDGGPPIHRIVVPYIPANIASPHSRRQPKMRTEMEMELYPFFVTVFLCDAASRGDTRPFQQYVPVSRVSPVRVVLLQLAKGLNIDPDLCRLWMTGTEPDSTDDNADVDWLLDLDKNIVEQRKARAQTHPGAASAAGGEGGGITLLLEVRDEESDMWPRGIDGRRRSYLDNRGQQRADEPEMGDGVVGLYNMGNTCYLNSSIQCLSHTPILREYFTSKAYLNDINTTNPLGKQGQLAQVSAVLINSLWKRFGNQMSSVASSSYNPRQPRRVTAPGSYCPVNAPSLTPKTFKESLGKFNEIFSGNEQHDAQELLAFLLDGLSEDLNRIMDKPYIEQPDSDGRPDSELADIWWSNHLKREMSIIVALFTGQYKSLLTCRSCKYESARFEPFMFLQLPLPEDDHVPVSVIMYPLSTFDAGGNPNPPKDVFKYSVRVRNDGNLYDVLVALAKLLHADETNKAAENDKNNSDRQRELQRLTSTATEDIEILEEVYQKRAKDMAVVDMRDGYISKVASNSWSLPDLQNKDTGELPVLHVYELDPLPEDNTDAMNESLRTGDLGKDDDGIKVIKASNNDEDESGEDDTSREEEEDAVPEPEAAKFSFLAMAQRKSEVMSRDFLHPLAHRVFGTPMLLRVQDLEGFTGRDLYDLVAVRVRTFVPKGALRFLEKDDDEMEVELVSSRQQSDGTQGSGRQRLKKTTTDMEEVSAGPVPRYGFRLRITSRDGRRCTLCPWFECCIGCLVPDDDYPTIVMCGDSITVDWHFAVDVATSGFGQRINSQIDPLVGSSNFAPRRNIPGVTIKNHSSMGAGPKKTGIQGAISLEDCLDSFAQEERIPEAYCSKCKDFRVQTKRMSLWRLPPIVIIQLKRFQFTQHMRRKLRDLVVFPVEGLDLSRIIASDNLVPPVESSNSSNQPKKKKKAKDKKKQSRANGSSKPAPDVHGSAYLEDPDIDDLGTEATESSQFITDDDGRSEMLYDLYGVVHHQGALSGGHYVASLKSELDGQWRLFNDAQIYEIHNRDVVDSSAYILFYIRRDVKDARLSDYWDTTAREGEGMSEEDLDRMLKGQRGAGASANCVIS</sequence>
<protein>
    <recommendedName>
        <fullName evidence="3">ubiquitinyl hydrolase 1</fullName>
        <ecNumber evidence="3">3.4.19.12</ecNumber>
    </recommendedName>
</protein>
<feature type="compositionally biased region" description="Polar residues" evidence="8">
    <location>
        <begin position="1569"/>
        <end position="1581"/>
    </location>
</feature>
<evidence type="ECO:0000256" key="3">
    <source>
        <dbReference type="ARBA" id="ARBA00012759"/>
    </source>
</evidence>
<feature type="compositionally biased region" description="Polar residues" evidence="8">
    <location>
        <begin position="845"/>
        <end position="856"/>
    </location>
</feature>
<dbReference type="EMBL" id="CAICTM010000459">
    <property type="protein sequence ID" value="CAB9510928.1"/>
    <property type="molecule type" value="Genomic_DNA"/>
</dbReference>
<dbReference type="PROSITE" id="PS00973">
    <property type="entry name" value="USP_2"/>
    <property type="match status" value="1"/>
</dbReference>
<keyword evidence="12" id="KW-1185">Reference proteome</keyword>
<dbReference type="PANTHER" id="PTHR21646">
    <property type="entry name" value="UBIQUITIN CARBOXYL-TERMINAL HYDROLASE"/>
    <property type="match status" value="1"/>
</dbReference>
<feature type="domain" description="USP" evidence="9">
    <location>
        <begin position="1080"/>
        <end position="1921"/>
    </location>
</feature>
<feature type="compositionally biased region" description="Basic residues" evidence="8">
    <location>
        <begin position="1802"/>
        <end position="1815"/>
    </location>
</feature>
<feature type="region of interest" description="Disordered" evidence="8">
    <location>
        <begin position="1442"/>
        <end position="1488"/>
    </location>
</feature>
<dbReference type="SMART" id="SM00695">
    <property type="entry name" value="DUSP"/>
    <property type="match status" value="1"/>
</dbReference>
<keyword evidence="4" id="KW-0645">Protease</keyword>
<organism evidence="11 12">
    <name type="scientific">Seminavis robusta</name>
    <dbReference type="NCBI Taxonomy" id="568900"/>
    <lineage>
        <taxon>Eukaryota</taxon>
        <taxon>Sar</taxon>
        <taxon>Stramenopiles</taxon>
        <taxon>Ochrophyta</taxon>
        <taxon>Bacillariophyta</taxon>
        <taxon>Bacillariophyceae</taxon>
        <taxon>Bacillariophycidae</taxon>
        <taxon>Naviculales</taxon>
        <taxon>Naviculaceae</taxon>
        <taxon>Seminavis</taxon>
    </lineage>
</organism>
<comment type="catalytic activity">
    <reaction evidence="1">
        <text>Thiol-dependent hydrolysis of ester, thioester, amide, peptide and isopeptide bonds formed by the C-terminal Gly of ubiquitin (a 76-residue protein attached to proteins as an intracellular targeting signal).</text>
        <dbReference type="EC" id="3.4.19.12"/>
    </reaction>
</comment>
<dbReference type="InterPro" id="IPR050185">
    <property type="entry name" value="Ub_carboxyl-term_hydrolase"/>
</dbReference>
<dbReference type="Gene3D" id="3.90.70.10">
    <property type="entry name" value="Cysteine proteinases"/>
    <property type="match status" value="2"/>
</dbReference>
<dbReference type="SUPFAM" id="SSF54001">
    <property type="entry name" value="Cysteine proteinases"/>
    <property type="match status" value="1"/>
</dbReference>
<dbReference type="Gene3D" id="3.30.2230.10">
    <property type="entry name" value="DUSP-like"/>
    <property type="match status" value="1"/>
</dbReference>
<dbReference type="InterPro" id="IPR006615">
    <property type="entry name" value="Pept_C19_DUSP"/>
</dbReference>
<accession>A0A9N8HHQ1</accession>
<keyword evidence="6 11" id="KW-0378">Hydrolase</keyword>
<feature type="region of interest" description="Disordered" evidence="8">
    <location>
        <begin position="47"/>
        <end position="66"/>
    </location>
</feature>
<evidence type="ECO:0000256" key="8">
    <source>
        <dbReference type="SAM" id="MobiDB-lite"/>
    </source>
</evidence>
<dbReference type="PROSITE" id="PS51283">
    <property type="entry name" value="DUSP"/>
    <property type="match status" value="1"/>
</dbReference>
<evidence type="ECO:0000256" key="7">
    <source>
        <dbReference type="ARBA" id="ARBA00022807"/>
    </source>
</evidence>
<dbReference type="Pfam" id="PF06337">
    <property type="entry name" value="DUSP"/>
    <property type="match status" value="1"/>
</dbReference>
<comment type="caution">
    <text evidence="11">The sequence shown here is derived from an EMBL/GenBank/DDBJ whole genome shotgun (WGS) entry which is preliminary data.</text>
</comment>
<dbReference type="PANTHER" id="PTHR21646:SF24">
    <property type="entry name" value="UBIQUITIN CARBOXYL-TERMINAL HYDROLASE"/>
    <property type="match status" value="1"/>
</dbReference>
<dbReference type="InterPro" id="IPR038765">
    <property type="entry name" value="Papain-like_cys_pep_sf"/>
</dbReference>
<dbReference type="SUPFAM" id="SSF143791">
    <property type="entry name" value="DUSP-like"/>
    <property type="match status" value="1"/>
</dbReference>
<gene>
    <name evidence="11" type="ORF">SEMRO_460_G147410.1</name>
</gene>
<evidence type="ECO:0000259" key="9">
    <source>
        <dbReference type="PROSITE" id="PS50235"/>
    </source>
</evidence>
<dbReference type="PROSITE" id="PS00972">
    <property type="entry name" value="USP_1"/>
    <property type="match status" value="1"/>
</dbReference>
<feature type="region of interest" description="Disordered" evidence="8">
    <location>
        <begin position="209"/>
        <end position="251"/>
    </location>
</feature>
<name>A0A9N8HHQ1_9STRA</name>
<feature type="region of interest" description="Disordered" evidence="8">
    <location>
        <begin position="835"/>
        <end position="856"/>
    </location>
</feature>
<evidence type="ECO:0000256" key="5">
    <source>
        <dbReference type="ARBA" id="ARBA00022786"/>
    </source>
</evidence>
<evidence type="ECO:0000256" key="4">
    <source>
        <dbReference type="ARBA" id="ARBA00022670"/>
    </source>
</evidence>
<dbReference type="GO" id="GO:0016579">
    <property type="term" value="P:protein deubiquitination"/>
    <property type="evidence" value="ECO:0007669"/>
    <property type="project" value="InterPro"/>
</dbReference>
<dbReference type="PROSITE" id="PS50235">
    <property type="entry name" value="USP_3"/>
    <property type="match status" value="1"/>
</dbReference>
<evidence type="ECO:0000313" key="11">
    <source>
        <dbReference type="EMBL" id="CAB9510928.1"/>
    </source>
</evidence>
<feature type="domain" description="DUSP" evidence="10">
    <location>
        <begin position="778"/>
        <end position="906"/>
    </location>
</feature>
<feature type="region of interest" description="Disordered" evidence="8">
    <location>
        <begin position="1567"/>
        <end position="1593"/>
    </location>
</feature>